<dbReference type="OrthoDB" id="4781at2759"/>
<dbReference type="PANTHER" id="PTHR10963:SF22">
    <property type="entry name" value="GLYCOSIDASE CRH2-RELATED"/>
    <property type="match status" value="1"/>
</dbReference>
<dbReference type="PROSITE" id="PS51762">
    <property type="entry name" value="GH16_2"/>
    <property type="match status" value="1"/>
</dbReference>
<feature type="signal peptide" evidence="4">
    <location>
        <begin position="1"/>
        <end position="23"/>
    </location>
</feature>
<dbReference type="GO" id="GO:0009277">
    <property type="term" value="C:fungal-type cell wall"/>
    <property type="evidence" value="ECO:0007669"/>
    <property type="project" value="TreeGrafter"/>
</dbReference>
<dbReference type="Pfam" id="PF00722">
    <property type="entry name" value="Glyco_hydro_16"/>
    <property type="match status" value="1"/>
</dbReference>
<dbReference type="Proteomes" id="UP000717996">
    <property type="component" value="Unassembled WGS sequence"/>
</dbReference>
<evidence type="ECO:0000256" key="4">
    <source>
        <dbReference type="SAM" id="SignalP"/>
    </source>
</evidence>
<proteinExistence type="predicted"/>
<evidence type="ECO:0000256" key="1">
    <source>
        <dbReference type="ARBA" id="ARBA00022729"/>
    </source>
</evidence>
<dbReference type="InterPro" id="IPR000757">
    <property type="entry name" value="Beta-glucanase-like"/>
</dbReference>
<dbReference type="Gene3D" id="2.60.120.200">
    <property type="match status" value="1"/>
</dbReference>
<dbReference type="GO" id="GO:0031505">
    <property type="term" value="P:fungal-type cell wall organization"/>
    <property type="evidence" value="ECO:0007669"/>
    <property type="project" value="TreeGrafter"/>
</dbReference>
<dbReference type="AlphaFoldDB" id="A0A9P6XXZ8"/>
<keyword evidence="2" id="KW-0378">Hydrolase</keyword>
<dbReference type="PANTHER" id="PTHR10963">
    <property type="entry name" value="GLYCOSYL HYDROLASE-RELATED"/>
    <property type="match status" value="1"/>
</dbReference>
<dbReference type="InterPro" id="IPR013320">
    <property type="entry name" value="ConA-like_dom_sf"/>
</dbReference>
<dbReference type="GO" id="GO:0005975">
    <property type="term" value="P:carbohydrate metabolic process"/>
    <property type="evidence" value="ECO:0007669"/>
    <property type="project" value="InterPro"/>
</dbReference>
<keyword evidence="1 4" id="KW-0732">Signal</keyword>
<protein>
    <recommendedName>
        <fullName evidence="5">GH16 domain-containing protein</fullName>
    </recommendedName>
</protein>
<evidence type="ECO:0000313" key="6">
    <source>
        <dbReference type="EMBL" id="KAG1534845.1"/>
    </source>
</evidence>
<comment type="caution">
    <text evidence="6">The sequence shown here is derived from an EMBL/GenBank/DDBJ whole genome shotgun (WGS) entry which is preliminary data.</text>
</comment>
<dbReference type="InterPro" id="IPR050546">
    <property type="entry name" value="Glycosyl_Hydrlase_16"/>
</dbReference>
<dbReference type="GO" id="GO:0004553">
    <property type="term" value="F:hydrolase activity, hydrolyzing O-glycosyl compounds"/>
    <property type="evidence" value="ECO:0007669"/>
    <property type="project" value="InterPro"/>
</dbReference>
<dbReference type="SUPFAM" id="SSF49899">
    <property type="entry name" value="Concanavalin A-like lectins/glucanases"/>
    <property type="match status" value="1"/>
</dbReference>
<evidence type="ECO:0000256" key="3">
    <source>
        <dbReference type="ARBA" id="ARBA00023295"/>
    </source>
</evidence>
<evidence type="ECO:0000259" key="5">
    <source>
        <dbReference type="PROSITE" id="PS51762"/>
    </source>
</evidence>
<dbReference type="EMBL" id="JAANIT010003063">
    <property type="protein sequence ID" value="KAG1534845.1"/>
    <property type="molecule type" value="Genomic_DNA"/>
</dbReference>
<accession>A0A9P6XXZ8</accession>
<sequence length="301" mass="34069">MTILKHYFGLIPLALALWQFGTAAQDMSEEDITSSVLYAPVPTNRLSLKTPINLQQTYSDEQKPICHNYRTNFATNLRGWQVENSMQDTYEILENSIQFNLLPPDEYIRLHDERHMPYNQIGGRGPTLNSTVYMRYGKMSANIKAAGTGGSVTAFILMGDGGDEIDFEFIGGDYNHVQTNYFWGNTKEYSINGASHIVKGAATNADFHKYTINWEPDKIEWSVDDEIVRTKARIETCDSNGHCKFPSQPARIQFGLWDGSIESGTAQWSHGPIDWSQPQTINAEIRDITVDCHPDYNQIVD</sequence>
<evidence type="ECO:0000256" key="2">
    <source>
        <dbReference type="ARBA" id="ARBA00022801"/>
    </source>
</evidence>
<gene>
    <name evidence="6" type="ORF">G6F51_011863</name>
</gene>
<organism evidence="6 7">
    <name type="scientific">Rhizopus oryzae</name>
    <name type="common">Mucormycosis agent</name>
    <name type="synonym">Rhizopus arrhizus var. delemar</name>
    <dbReference type="NCBI Taxonomy" id="64495"/>
    <lineage>
        <taxon>Eukaryota</taxon>
        <taxon>Fungi</taxon>
        <taxon>Fungi incertae sedis</taxon>
        <taxon>Mucoromycota</taxon>
        <taxon>Mucoromycotina</taxon>
        <taxon>Mucoromycetes</taxon>
        <taxon>Mucorales</taxon>
        <taxon>Mucorineae</taxon>
        <taxon>Rhizopodaceae</taxon>
        <taxon>Rhizopus</taxon>
    </lineage>
</organism>
<reference evidence="6" key="1">
    <citation type="journal article" date="2020" name="Microb. Genom.">
        <title>Genetic diversity of clinical and environmental Mucorales isolates obtained from an investigation of mucormycosis cases among solid organ transplant recipients.</title>
        <authorList>
            <person name="Nguyen M.H."/>
            <person name="Kaul D."/>
            <person name="Muto C."/>
            <person name="Cheng S.J."/>
            <person name="Richter R.A."/>
            <person name="Bruno V.M."/>
            <person name="Liu G."/>
            <person name="Beyhan S."/>
            <person name="Sundermann A.J."/>
            <person name="Mounaud S."/>
            <person name="Pasculle A.W."/>
            <person name="Nierman W.C."/>
            <person name="Driscoll E."/>
            <person name="Cumbie R."/>
            <person name="Clancy C.J."/>
            <person name="Dupont C.L."/>
        </authorList>
    </citation>
    <scope>NUCLEOTIDE SEQUENCE</scope>
    <source>
        <strain evidence="6">GL16</strain>
    </source>
</reference>
<evidence type="ECO:0000313" key="7">
    <source>
        <dbReference type="Proteomes" id="UP000717996"/>
    </source>
</evidence>
<dbReference type="GO" id="GO:0016757">
    <property type="term" value="F:glycosyltransferase activity"/>
    <property type="evidence" value="ECO:0007669"/>
    <property type="project" value="TreeGrafter"/>
</dbReference>
<feature type="chain" id="PRO_5040503836" description="GH16 domain-containing protein" evidence="4">
    <location>
        <begin position="24"/>
        <end position="301"/>
    </location>
</feature>
<name>A0A9P6XXZ8_RHIOR</name>
<keyword evidence="3" id="KW-0326">Glycosidase</keyword>
<feature type="domain" description="GH16" evidence="5">
    <location>
        <begin position="34"/>
        <end position="284"/>
    </location>
</feature>